<sequence length="26" mass="3074">MLQNIEIIDFCKAWEGNSLRGELKKH</sequence>
<protein>
    <submittedName>
        <fullName evidence="1">Uncharacterized protein</fullName>
    </submittedName>
</protein>
<keyword evidence="2" id="KW-1185">Reference proteome</keyword>
<accession>A0A182XU03</accession>
<dbReference type="VEuPathDB" id="VectorBase:AQUA015284"/>
<dbReference type="AlphaFoldDB" id="A0A182XU03"/>
<name>A0A182XU03_ANOQN</name>
<proteinExistence type="predicted"/>
<evidence type="ECO:0000313" key="1">
    <source>
        <dbReference type="EnsemblMetazoa" id="AQUA015284-PA"/>
    </source>
</evidence>
<organism evidence="1 2">
    <name type="scientific">Anopheles quadriannulatus</name>
    <name type="common">Mosquito</name>
    <dbReference type="NCBI Taxonomy" id="34691"/>
    <lineage>
        <taxon>Eukaryota</taxon>
        <taxon>Metazoa</taxon>
        <taxon>Ecdysozoa</taxon>
        <taxon>Arthropoda</taxon>
        <taxon>Hexapoda</taxon>
        <taxon>Insecta</taxon>
        <taxon>Pterygota</taxon>
        <taxon>Neoptera</taxon>
        <taxon>Endopterygota</taxon>
        <taxon>Diptera</taxon>
        <taxon>Nematocera</taxon>
        <taxon>Culicoidea</taxon>
        <taxon>Culicidae</taxon>
        <taxon>Anophelinae</taxon>
        <taxon>Anopheles</taxon>
    </lineage>
</organism>
<reference evidence="1" key="1">
    <citation type="submission" date="2020-05" db="UniProtKB">
        <authorList>
            <consortium name="EnsemblMetazoa"/>
        </authorList>
    </citation>
    <scope>IDENTIFICATION</scope>
    <source>
        <strain evidence="1">SANGQUA</strain>
    </source>
</reference>
<dbReference type="Proteomes" id="UP000076407">
    <property type="component" value="Unassembled WGS sequence"/>
</dbReference>
<dbReference type="EnsemblMetazoa" id="AQUA015284-RA">
    <property type="protein sequence ID" value="AQUA015284-PA"/>
    <property type="gene ID" value="AQUA015284"/>
</dbReference>
<evidence type="ECO:0000313" key="2">
    <source>
        <dbReference type="Proteomes" id="UP000076407"/>
    </source>
</evidence>